<dbReference type="Proteomes" id="UP000001849">
    <property type="component" value="Segment"/>
</dbReference>
<feature type="transmembrane region" description="Helical" evidence="2">
    <location>
        <begin position="42"/>
        <end position="60"/>
    </location>
</feature>
<accession>B5LJN4</accession>
<evidence type="ECO:0000256" key="2">
    <source>
        <dbReference type="SAM" id="Phobius"/>
    </source>
</evidence>
<evidence type="ECO:0000256" key="1">
    <source>
        <dbReference type="SAM" id="MobiDB-lite"/>
    </source>
</evidence>
<dbReference type="GeneID" id="6920724"/>
<feature type="compositionally biased region" description="Basic and acidic residues" evidence="1">
    <location>
        <begin position="78"/>
        <end position="93"/>
    </location>
</feature>
<keyword evidence="4" id="KW-1185">Reference proteome</keyword>
<evidence type="ECO:0000313" key="4">
    <source>
        <dbReference type="Proteomes" id="UP000001849"/>
    </source>
</evidence>
<feature type="region of interest" description="Disordered" evidence="1">
    <location>
        <begin position="78"/>
        <end position="128"/>
    </location>
</feature>
<dbReference type="EMBL" id="EU826466">
    <property type="protein sequence ID" value="ACH62231.1"/>
    <property type="molecule type" value="Genomic_DNA"/>
</dbReference>
<proteinExistence type="predicted"/>
<keyword evidence="2" id="KW-0472">Membrane</keyword>
<reference evidence="3 4" key="1">
    <citation type="submission" date="2008-06" db="EMBL/GenBank/DDBJ databases">
        <authorList>
            <person name="Smith A.L."/>
            <person name="Paladin E.C."/>
            <person name="Jacobs-Sera D."/>
            <person name="Hendirx R.W."/>
            <person name="Hatfull G.F."/>
        </authorList>
    </citation>
    <scope>NUCLEOTIDE SEQUENCE [LARGE SCALE GENOMIC DNA]</scope>
</reference>
<organism evidence="3 4">
    <name type="scientific">Mycobacterium phage Myrna</name>
    <dbReference type="NCBI Taxonomy" id="546805"/>
    <lineage>
        <taxon>Viruses</taxon>
        <taxon>Duplodnaviria</taxon>
        <taxon>Heunggongvirae</taxon>
        <taxon>Uroviricota</taxon>
        <taxon>Caudoviricetes</taxon>
        <taxon>Ceeclamvirinae</taxon>
        <taxon>Myrnavirus</taxon>
        <taxon>Myrnavirus myrna</taxon>
    </lineage>
</organism>
<dbReference type="RefSeq" id="YP_002225141.1">
    <property type="nucleotide sequence ID" value="NC_011273.1"/>
</dbReference>
<name>B5LJN4_9CAUD</name>
<keyword evidence="2" id="KW-0812">Transmembrane</keyword>
<evidence type="ECO:0000313" key="3">
    <source>
        <dbReference type="EMBL" id="ACH62231.1"/>
    </source>
</evidence>
<feature type="compositionally biased region" description="Low complexity" evidence="1">
    <location>
        <begin position="117"/>
        <end position="128"/>
    </location>
</feature>
<keyword evidence="2" id="KW-1133">Transmembrane helix</keyword>
<feature type="transmembrane region" description="Helical" evidence="2">
    <location>
        <begin position="12"/>
        <end position="30"/>
    </location>
</feature>
<gene>
    <name evidence="3" type="primary">264</name>
    <name evidence="3" type="ORF">MYRNA_264</name>
</gene>
<dbReference type="KEGG" id="vg:6920724"/>
<protein>
    <submittedName>
        <fullName evidence="3">Uncharacterized protein</fullName>
    </submittedName>
</protein>
<sequence>MSESKNGVWGERIIRSLPYVILLLAIWRMASIHNNNEVDLGAGLQALFLALAAIFLKLDLRDRSAVQDRAADLLQAQEDRKSTCHYQIPKESDGAAEPAADEPLPYKPPVTPGATGGAAADATGGKDE</sequence>